<accession>A0A8H7V1T3</accession>
<keyword evidence="2" id="KW-1185">Reference proteome</keyword>
<organism evidence="1 2">
    <name type="scientific">Mucor saturninus</name>
    <dbReference type="NCBI Taxonomy" id="64648"/>
    <lineage>
        <taxon>Eukaryota</taxon>
        <taxon>Fungi</taxon>
        <taxon>Fungi incertae sedis</taxon>
        <taxon>Mucoromycota</taxon>
        <taxon>Mucoromycotina</taxon>
        <taxon>Mucoromycetes</taxon>
        <taxon>Mucorales</taxon>
        <taxon>Mucorineae</taxon>
        <taxon>Mucoraceae</taxon>
        <taxon>Mucor</taxon>
    </lineage>
</organism>
<dbReference type="OrthoDB" id="2272123at2759"/>
<name>A0A8H7V1T3_9FUNG</name>
<reference evidence="1" key="1">
    <citation type="submission" date="2020-12" db="EMBL/GenBank/DDBJ databases">
        <title>Metabolic potential, ecology and presence of endohyphal bacteria is reflected in genomic diversity of Mucoromycotina.</title>
        <authorList>
            <person name="Muszewska A."/>
            <person name="Okrasinska A."/>
            <person name="Steczkiewicz K."/>
            <person name="Drgas O."/>
            <person name="Orlowska M."/>
            <person name="Perlinska-Lenart U."/>
            <person name="Aleksandrzak-Piekarczyk T."/>
            <person name="Szatraj K."/>
            <person name="Zielenkiewicz U."/>
            <person name="Pilsyk S."/>
            <person name="Malc E."/>
            <person name="Mieczkowski P."/>
            <person name="Kruszewska J.S."/>
            <person name="Biernat P."/>
            <person name="Pawlowska J."/>
        </authorList>
    </citation>
    <scope>NUCLEOTIDE SEQUENCE</scope>
    <source>
        <strain evidence="1">WA0000017839</strain>
    </source>
</reference>
<evidence type="ECO:0000313" key="1">
    <source>
        <dbReference type="EMBL" id="KAG2200213.1"/>
    </source>
</evidence>
<dbReference type="EMBL" id="JAEPRD010000086">
    <property type="protein sequence ID" value="KAG2200213.1"/>
    <property type="molecule type" value="Genomic_DNA"/>
</dbReference>
<gene>
    <name evidence="1" type="ORF">INT47_009851</name>
</gene>
<proteinExistence type="predicted"/>
<comment type="caution">
    <text evidence="1">The sequence shown here is derived from an EMBL/GenBank/DDBJ whole genome shotgun (WGS) entry which is preliminary data.</text>
</comment>
<dbReference type="Proteomes" id="UP000603453">
    <property type="component" value="Unassembled WGS sequence"/>
</dbReference>
<protein>
    <submittedName>
        <fullName evidence="1">Uncharacterized protein</fullName>
    </submittedName>
</protein>
<dbReference type="AlphaFoldDB" id="A0A8H7V1T3"/>
<sequence length="124" mass="14087">MDLSICLYCEKHLIEENISFCSTSCETNEASKPNYYPSRLLSSRPTSCASYEIAYHRRLSFSSTFYHQPLSSSSSSLSSISLDAVPKQQLSSSYLLTNSSILLHQRIADPKNHHQNVYSTFFFN</sequence>
<evidence type="ECO:0000313" key="2">
    <source>
        <dbReference type="Proteomes" id="UP000603453"/>
    </source>
</evidence>